<dbReference type="InParanoid" id="A0A061E935"/>
<comment type="subcellular location">
    <subcellularLocation>
        <location evidence="1">Cytoplasm</location>
    </subcellularLocation>
</comment>
<dbReference type="HOGENOM" id="CLU_111434_0_0_1"/>
<evidence type="ECO:0000256" key="6">
    <source>
        <dbReference type="ARBA" id="ARBA00024199"/>
    </source>
</evidence>
<dbReference type="EMBL" id="CM001880">
    <property type="protein sequence ID" value="EOY01515.1"/>
    <property type="molecule type" value="Genomic_DNA"/>
</dbReference>
<comment type="similarity">
    <text evidence="6">Belongs to the SOFL plant protein family.</text>
</comment>
<keyword evidence="5" id="KW-0539">Nucleus</keyword>
<name>A0A061E935_THECC</name>
<dbReference type="GO" id="GO:0009691">
    <property type="term" value="P:cytokinin biosynthetic process"/>
    <property type="evidence" value="ECO:0007669"/>
    <property type="project" value="UniProtKB-KW"/>
</dbReference>
<evidence type="ECO:0000313" key="8">
    <source>
        <dbReference type="EMBL" id="EOY01515.1"/>
    </source>
</evidence>
<evidence type="ECO:0000256" key="1">
    <source>
        <dbReference type="ARBA" id="ARBA00004496"/>
    </source>
</evidence>
<sequence length="160" mass="18345">MEASHILGGMEDEKHSSSESGWTMYIGSSTRENDRYNYIDEYDCDTHEQEEDNHKNHRGNYDGNSHNDDESDDSMASDASSGPSHHKLPCSSEQNLGMDRHKHEMLKSTSTEKLHKQVIKRDQRRNKIEKEKLERKAISAASHVRGGEKVKTINIMSQEE</sequence>
<keyword evidence="2" id="KW-0963">Cytoplasm</keyword>
<evidence type="ECO:0000256" key="4">
    <source>
        <dbReference type="ARBA" id="ARBA00022864"/>
    </source>
</evidence>
<dbReference type="PANTHER" id="PTHR33347">
    <property type="entry name" value="OSJNBA0091C07.3 PROTEIN"/>
    <property type="match status" value="1"/>
</dbReference>
<reference evidence="8 9" key="1">
    <citation type="journal article" date="2013" name="Genome Biol.">
        <title>The genome sequence of the most widely cultivated cacao type and its use to identify candidate genes regulating pod color.</title>
        <authorList>
            <person name="Motamayor J.C."/>
            <person name="Mockaitis K."/>
            <person name="Schmutz J."/>
            <person name="Haiminen N."/>
            <person name="Iii D.L."/>
            <person name="Cornejo O."/>
            <person name="Findley S.D."/>
            <person name="Zheng P."/>
            <person name="Utro F."/>
            <person name="Royaert S."/>
            <person name="Saski C."/>
            <person name="Jenkins J."/>
            <person name="Podicheti R."/>
            <person name="Zhao M."/>
            <person name="Scheffler B.E."/>
            <person name="Stack J.C."/>
            <person name="Feltus F.A."/>
            <person name="Mustiga G.M."/>
            <person name="Amores F."/>
            <person name="Phillips W."/>
            <person name="Marelli J.P."/>
            <person name="May G.D."/>
            <person name="Shapiro H."/>
            <person name="Ma J."/>
            <person name="Bustamante C.D."/>
            <person name="Schnell R.J."/>
            <person name="Main D."/>
            <person name="Gilbert D."/>
            <person name="Parida L."/>
            <person name="Kuhn D.N."/>
        </authorList>
    </citation>
    <scope>NUCLEOTIDE SEQUENCE [LARGE SCALE GENOMIC DNA]</scope>
    <source>
        <strain evidence="9">cv. Matina 1-6</strain>
    </source>
</reference>
<feature type="region of interest" description="Disordered" evidence="7">
    <location>
        <begin position="41"/>
        <end position="160"/>
    </location>
</feature>
<feature type="region of interest" description="Disordered" evidence="7">
    <location>
        <begin position="1"/>
        <end position="25"/>
    </location>
</feature>
<dbReference type="InterPro" id="IPR044670">
    <property type="entry name" value="SOFL"/>
</dbReference>
<dbReference type="GO" id="GO:0005737">
    <property type="term" value="C:cytoplasm"/>
    <property type="evidence" value="ECO:0007669"/>
    <property type="project" value="UniProtKB-SubCell"/>
</dbReference>
<keyword evidence="9" id="KW-1185">Reference proteome</keyword>
<dbReference type="AlphaFoldDB" id="A0A061E935"/>
<accession>A0A061E935</accession>
<keyword evidence="3" id="KW-0203">Cytokinin biosynthesis</keyword>
<dbReference type="Proteomes" id="UP000026915">
    <property type="component" value="Chromosome 2"/>
</dbReference>
<protein>
    <submittedName>
        <fullName evidence="8">Uncharacterized protein</fullName>
    </submittedName>
</protein>
<feature type="compositionally biased region" description="Basic and acidic residues" evidence="7">
    <location>
        <begin position="98"/>
        <end position="137"/>
    </location>
</feature>
<dbReference type="OMA" id="DYNTYEQ"/>
<proteinExistence type="inferred from homology"/>
<evidence type="ECO:0000256" key="5">
    <source>
        <dbReference type="ARBA" id="ARBA00023242"/>
    </source>
</evidence>
<dbReference type="GO" id="GO:0009736">
    <property type="term" value="P:cytokinin-activated signaling pathway"/>
    <property type="evidence" value="ECO:0007669"/>
    <property type="project" value="UniProtKB-KW"/>
</dbReference>
<keyword evidence="4" id="KW-0932">Cytokinin signaling pathway</keyword>
<evidence type="ECO:0000256" key="7">
    <source>
        <dbReference type="SAM" id="MobiDB-lite"/>
    </source>
</evidence>
<dbReference type="eggNOG" id="ENOG502S95J">
    <property type="taxonomic scope" value="Eukaryota"/>
</dbReference>
<gene>
    <name evidence="8" type="ORF">TCM_011382</name>
</gene>
<feature type="compositionally biased region" description="Acidic residues" evidence="7">
    <location>
        <begin position="41"/>
        <end position="51"/>
    </location>
</feature>
<evidence type="ECO:0000256" key="3">
    <source>
        <dbReference type="ARBA" id="ARBA00022712"/>
    </source>
</evidence>
<dbReference type="Gramene" id="EOY01515">
    <property type="protein sequence ID" value="EOY01515"/>
    <property type="gene ID" value="TCM_011382"/>
</dbReference>
<organism evidence="8 9">
    <name type="scientific">Theobroma cacao</name>
    <name type="common">Cacao</name>
    <name type="synonym">Cocoa</name>
    <dbReference type="NCBI Taxonomy" id="3641"/>
    <lineage>
        <taxon>Eukaryota</taxon>
        <taxon>Viridiplantae</taxon>
        <taxon>Streptophyta</taxon>
        <taxon>Embryophyta</taxon>
        <taxon>Tracheophyta</taxon>
        <taxon>Spermatophyta</taxon>
        <taxon>Magnoliopsida</taxon>
        <taxon>eudicotyledons</taxon>
        <taxon>Gunneridae</taxon>
        <taxon>Pentapetalae</taxon>
        <taxon>rosids</taxon>
        <taxon>malvids</taxon>
        <taxon>Malvales</taxon>
        <taxon>Malvaceae</taxon>
        <taxon>Byttnerioideae</taxon>
        <taxon>Theobroma</taxon>
    </lineage>
</organism>
<evidence type="ECO:0000313" key="9">
    <source>
        <dbReference type="Proteomes" id="UP000026915"/>
    </source>
</evidence>
<evidence type="ECO:0000256" key="2">
    <source>
        <dbReference type="ARBA" id="ARBA00022490"/>
    </source>
</evidence>
<dbReference type="PANTHER" id="PTHR33347:SF57">
    <property type="match status" value="1"/>
</dbReference>